<organism evidence="2 3">
    <name type="scientific">Psylliodes chrysocephalus</name>
    <dbReference type="NCBI Taxonomy" id="3402493"/>
    <lineage>
        <taxon>Eukaryota</taxon>
        <taxon>Metazoa</taxon>
        <taxon>Ecdysozoa</taxon>
        <taxon>Arthropoda</taxon>
        <taxon>Hexapoda</taxon>
        <taxon>Insecta</taxon>
        <taxon>Pterygota</taxon>
        <taxon>Neoptera</taxon>
        <taxon>Endopterygota</taxon>
        <taxon>Coleoptera</taxon>
        <taxon>Polyphaga</taxon>
        <taxon>Cucujiformia</taxon>
        <taxon>Chrysomeloidea</taxon>
        <taxon>Chrysomelidae</taxon>
        <taxon>Galerucinae</taxon>
        <taxon>Alticini</taxon>
        <taxon>Psylliodes</taxon>
    </lineage>
</organism>
<evidence type="ECO:0000313" key="2">
    <source>
        <dbReference type="EMBL" id="CAH1106919.1"/>
    </source>
</evidence>
<evidence type="ECO:0000256" key="1">
    <source>
        <dbReference type="SAM" id="MobiDB-lite"/>
    </source>
</evidence>
<name>A0A9P0CRC3_9CUCU</name>
<evidence type="ECO:0000313" key="3">
    <source>
        <dbReference type="Proteomes" id="UP001153636"/>
    </source>
</evidence>
<feature type="compositionally biased region" description="Basic and acidic residues" evidence="1">
    <location>
        <begin position="112"/>
        <end position="122"/>
    </location>
</feature>
<dbReference type="AlphaFoldDB" id="A0A9P0CRC3"/>
<keyword evidence="3" id="KW-1185">Reference proteome</keyword>
<proteinExistence type="predicted"/>
<sequence length="155" mass="17066">MDKPKTQTKKHKGKKVAINRHLNMTGGGPSCSQSLDDMEMEVLGTMNPVQIEGLGGGETPLQFSFDDIDENAPPENNFNDNDVPPKIEKLQKVLVVDNTIKQVLDQPSRTGEQNDKKGEHNYSLKFPTSHRQKGGAPKKNGKNICGLEPKTIGLF</sequence>
<accession>A0A9P0CRC3</accession>
<feature type="region of interest" description="Disordered" evidence="1">
    <location>
        <begin position="104"/>
        <end position="155"/>
    </location>
</feature>
<gene>
    <name evidence="2" type="ORF">PSYICH_LOCUS6591</name>
</gene>
<dbReference type="EMBL" id="OV651814">
    <property type="protein sequence ID" value="CAH1106919.1"/>
    <property type="molecule type" value="Genomic_DNA"/>
</dbReference>
<dbReference type="Proteomes" id="UP001153636">
    <property type="component" value="Chromosome 2"/>
</dbReference>
<reference evidence="2" key="1">
    <citation type="submission" date="2022-01" db="EMBL/GenBank/DDBJ databases">
        <authorList>
            <person name="King R."/>
        </authorList>
    </citation>
    <scope>NUCLEOTIDE SEQUENCE</scope>
</reference>
<protein>
    <submittedName>
        <fullName evidence="2">Uncharacterized protein</fullName>
    </submittedName>
</protein>